<evidence type="ECO:0000313" key="2">
    <source>
        <dbReference type="EMBL" id="KAF8424403.1"/>
    </source>
</evidence>
<protein>
    <submittedName>
        <fullName evidence="2">Uncharacterized protein</fullName>
    </submittedName>
</protein>
<keyword evidence="3" id="KW-1185">Reference proteome</keyword>
<dbReference type="AlphaFoldDB" id="A0AAD4BF66"/>
<organism evidence="2 3">
    <name type="scientific">Boletus edulis BED1</name>
    <dbReference type="NCBI Taxonomy" id="1328754"/>
    <lineage>
        <taxon>Eukaryota</taxon>
        <taxon>Fungi</taxon>
        <taxon>Dikarya</taxon>
        <taxon>Basidiomycota</taxon>
        <taxon>Agaricomycotina</taxon>
        <taxon>Agaricomycetes</taxon>
        <taxon>Agaricomycetidae</taxon>
        <taxon>Boletales</taxon>
        <taxon>Boletineae</taxon>
        <taxon>Boletaceae</taxon>
        <taxon>Boletoideae</taxon>
        <taxon>Boletus</taxon>
    </lineage>
</organism>
<accession>A0AAD4BF66</accession>
<evidence type="ECO:0000256" key="1">
    <source>
        <dbReference type="SAM" id="MobiDB-lite"/>
    </source>
</evidence>
<comment type="caution">
    <text evidence="2">The sequence shown here is derived from an EMBL/GenBank/DDBJ whole genome shotgun (WGS) entry which is preliminary data.</text>
</comment>
<feature type="compositionally biased region" description="Basic residues" evidence="1">
    <location>
        <begin position="1"/>
        <end position="10"/>
    </location>
</feature>
<sequence>MTKTRGKNSRRTVENTSRVTLRHDRPNARARQRRLVEGTRTVRTRSTSRLTSSARLRLCRPTRRPLLGPWFRASQDECEKNANGLTAASGTSFQLDW</sequence>
<name>A0AAD4BF66_BOLED</name>
<gene>
    <name evidence="2" type="ORF">L210DRAFT_680062</name>
</gene>
<reference evidence="2" key="2">
    <citation type="journal article" date="2020" name="Nat. Commun.">
        <title>Large-scale genome sequencing of mycorrhizal fungi provides insights into the early evolution of symbiotic traits.</title>
        <authorList>
            <person name="Miyauchi S."/>
            <person name="Kiss E."/>
            <person name="Kuo A."/>
            <person name="Drula E."/>
            <person name="Kohler A."/>
            <person name="Sanchez-Garcia M."/>
            <person name="Morin E."/>
            <person name="Andreopoulos B."/>
            <person name="Barry K.W."/>
            <person name="Bonito G."/>
            <person name="Buee M."/>
            <person name="Carver A."/>
            <person name="Chen C."/>
            <person name="Cichocki N."/>
            <person name="Clum A."/>
            <person name="Culley D."/>
            <person name="Crous P.W."/>
            <person name="Fauchery L."/>
            <person name="Girlanda M."/>
            <person name="Hayes R.D."/>
            <person name="Keri Z."/>
            <person name="LaButti K."/>
            <person name="Lipzen A."/>
            <person name="Lombard V."/>
            <person name="Magnuson J."/>
            <person name="Maillard F."/>
            <person name="Murat C."/>
            <person name="Nolan M."/>
            <person name="Ohm R.A."/>
            <person name="Pangilinan J."/>
            <person name="Pereira M.F."/>
            <person name="Perotto S."/>
            <person name="Peter M."/>
            <person name="Pfister S."/>
            <person name="Riley R."/>
            <person name="Sitrit Y."/>
            <person name="Stielow J.B."/>
            <person name="Szollosi G."/>
            <person name="Zifcakova L."/>
            <person name="Stursova M."/>
            <person name="Spatafora J.W."/>
            <person name="Tedersoo L."/>
            <person name="Vaario L.M."/>
            <person name="Yamada A."/>
            <person name="Yan M."/>
            <person name="Wang P."/>
            <person name="Xu J."/>
            <person name="Bruns T."/>
            <person name="Baldrian P."/>
            <person name="Vilgalys R."/>
            <person name="Dunand C."/>
            <person name="Henrissat B."/>
            <person name="Grigoriev I.V."/>
            <person name="Hibbett D."/>
            <person name="Nagy L.G."/>
            <person name="Martin F.M."/>
        </authorList>
    </citation>
    <scope>NUCLEOTIDE SEQUENCE</scope>
    <source>
        <strain evidence="2">BED1</strain>
    </source>
</reference>
<dbReference type="EMBL" id="WHUW01000104">
    <property type="protein sequence ID" value="KAF8424403.1"/>
    <property type="molecule type" value="Genomic_DNA"/>
</dbReference>
<evidence type="ECO:0000313" key="3">
    <source>
        <dbReference type="Proteomes" id="UP001194468"/>
    </source>
</evidence>
<dbReference type="Proteomes" id="UP001194468">
    <property type="component" value="Unassembled WGS sequence"/>
</dbReference>
<feature type="region of interest" description="Disordered" evidence="1">
    <location>
        <begin position="1"/>
        <end position="20"/>
    </location>
</feature>
<proteinExistence type="predicted"/>
<reference evidence="2" key="1">
    <citation type="submission" date="2019-10" db="EMBL/GenBank/DDBJ databases">
        <authorList>
            <consortium name="DOE Joint Genome Institute"/>
            <person name="Kuo A."/>
            <person name="Miyauchi S."/>
            <person name="Kiss E."/>
            <person name="Drula E."/>
            <person name="Kohler A."/>
            <person name="Sanchez-Garcia M."/>
            <person name="Andreopoulos B."/>
            <person name="Barry K.W."/>
            <person name="Bonito G."/>
            <person name="Buee M."/>
            <person name="Carver A."/>
            <person name="Chen C."/>
            <person name="Cichocki N."/>
            <person name="Clum A."/>
            <person name="Culley D."/>
            <person name="Crous P.W."/>
            <person name="Fauchery L."/>
            <person name="Girlanda M."/>
            <person name="Hayes R."/>
            <person name="Keri Z."/>
            <person name="LaButti K."/>
            <person name="Lipzen A."/>
            <person name="Lombard V."/>
            <person name="Magnuson J."/>
            <person name="Maillard F."/>
            <person name="Morin E."/>
            <person name="Murat C."/>
            <person name="Nolan M."/>
            <person name="Ohm R."/>
            <person name="Pangilinan J."/>
            <person name="Pereira M."/>
            <person name="Perotto S."/>
            <person name="Peter M."/>
            <person name="Riley R."/>
            <person name="Sitrit Y."/>
            <person name="Stielow B."/>
            <person name="Szollosi G."/>
            <person name="Zifcakova L."/>
            <person name="Stursova M."/>
            <person name="Spatafora J.W."/>
            <person name="Tedersoo L."/>
            <person name="Vaario L.-M."/>
            <person name="Yamada A."/>
            <person name="Yan M."/>
            <person name="Wang P."/>
            <person name="Xu J."/>
            <person name="Bruns T."/>
            <person name="Baldrian P."/>
            <person name="Vilgalys R."/>
            <person name="Henrissat B."/>
            <person name="Grigoriev I.V."/>
            <person name="Hibbett D."/>
            <person name="Nagy L.G."/>
            <person name="Martin F.M."/>
        </authorList>
    </citation>
    <scope>NUCLEOTIDE SEQUENCE</scope>
    <source>
        <strain evidence="2">BED1</strain>
    </source>
</reference>